<evidence type="ECO:0000313" key="3">
    <source>
        <dbReference type="Proteomes" id="UP000319949"/>
    </source>
</evidence>
<dbReference type="AlphaFoldDB" id="A0A560CZA5"/>
<dbReference type="EMBL" id="VITK01000016">
    <property type="protein sequence ID" value="TWA90195.1"/>
    <property type="molecule type" value="Genomic_DNA"/>
</dbReference>
<protein>
    <submittedName>
        <fullName evidence="2">Uncharacterized protein</fullName>
    </submittedName>
</protein>
<name>A0A560CZA5_9BRAD</name>
<proteinExistence type="predicted"/>
<feature type="compositionally biased region" description="Basic and acidic residues" evidence="1">
    <location>
        <begin position="12"/>
        <end position="24"/>
    </location>
</feature>
<feature type="compositionally biased region" description="Basic and acidic residues" evidence="1">
    <location>
        <begin position="82"/>
        <end position="100"/>
    </location>
</feature>
<feature type="compositionally biased region" description="Polar residues" evidence="1">
    <location>
        <begin position="45"/>
        <end position="56"/>
    </location>
</feature>
<keyword evidence="3" id="KW-1185">Reference proteome</keyword>
<sequence length="100" mass="10992">MVTSDSSRNRKNRADRAAHDDQPCHRMGKLNNSKRQGGTDDRDSQCTSNPTASIQGHHSGVDGNKQWEGVYCESNSQPEQQTEPREIEGKSKSDHGGSPV</sequence>
<comment type="caution">
    <text evidence="2">The sequence shown here is derived from an EMBL/GenBank/DDBJ whole genome shotgun (WGS) entry which is preliminary data.</text>
</comment>
<evidence type="ECO:0000313" key="2">
    <source>
        <dbReference type="EMBL" id="TWA90195.1"/>
    </source>
</evidence>
<organism evidence="2 3">
    <name type="scientific">Bradyrhizobium stylosanthis</name>
    <dbReference type="NCBI Taxonomy" id="1803665"/>
    <lineage>
        <taxon>Bacteria</taxon>
        <taxon>Pseudomonadati</taxon>
        <taxon>Pseudomonadota</taxon>
        <taxon>Alphaproteobacteria</taxon>
        <taxon>Hyphomicrobiales</taxon>
        <taxon>Nitrobacteraceae</taxon>
        <taxon>Bradyrhizobium</taxon>
    </lineage>
</organism>
<reference evidence="2 3" key="1">
    <citation type="submission" date="2019-06" db="EMBL/GenBank/DDBJ databases">
        <title>Genomic Encyclopedia of Type Strains, Phase IV (KMG-V): Genome sequencing to study the core and pangenomes of soil and plant-associated prokaryotes.</title>
        <authorList>
            <person name="Whitman W."/>
        </authorList>
    </citation>
    <scope>NUCLEOTIDE SEQUENCE [LARGE SCALE GENOMIC DNA]</scope>
    <source>
        <strain evidence="2 3">BR 510</strain>
    </source>
</reference>
<evidence type="ECO:0000256" key="1">
    <source>
        <dbReference type="SAM" id="MobiDB-lite"/>
    </source>
</evidence>
<feature type="region of interest" description="Disordered" evidence="1">
    <location>
        <begin position="1"/>
        <end position="100"/>
    </location>
</feature>
<gene>
    <name evidence="2" type="ORF">FBZ96_1161</name>
</gene>
<accession>A0A560CZA5</accession>
<dbReference type="Proteomes" id="UP000319949">
    <property type="component" value="Unassembled WGS sequence"/>
</dbReference>